<dbReference type="AlphaFoldDB" id="A0AAW4KPL8"/>
<sequence>YGPGGEPVPGMSEDPTIDIPALTSAGLLQPDPGKEDPKNKRKYTCPSCHLNLWGKPGLSGRIECVECKVQFVDSKELVEVPPEAVAETGD</sequence>
<proteinExistence type="predicted"/>
<evidence type="ECO:0000313" key="2">
    <source>
        <dbReference type="Proteomes" id="UP001196338"/>
    </source>
</evidence>
<reference evidence="1" key="2">
    <citation type="submission" date="2023-08" db="EMBL/GenBank/DDBJ databases">
        <title>Vibrio cholerae Outbreaks in Tanzania Exemplify Founder Flush: Simultaneous Increases in Population Size and Genetic Diversity.</title>
        <authorList>
            <person name="Debes A.K."/>
            <person name="Mohammed A."/>
            <person name="Maseke I."/>
            <person name="Almeida M."/>
            <person name="Li S."/>
            <person name="Matimba H."/>
            <person name="Joachim A."/>
            <person name="Mizinduko M."/>
            <person name="Nyanga S."/>
            <person name="Kelly M."/>
            <person name="Kachwamba Y."/>
            <person name="Schaffer A.M."/>
            <person name="Nyanga A.S."/>
            <person name="Mghamba J."/>
            <person name="Mosha F.S."/>
            <person name="Sack D.A."/>
            <person name="Stine O.C."/>
        </authorList>
    </citation>
    <scope>NUCLEOTIDE SEQUENCE</scope>
    <source>
        <strain evidence="1">TDS0091212</strain>
    </source>
</reference>
<organism evidence="1 2">
    <name type="scientific">Vibrio cholerae</name>
    <dbReference type="NCBI Taxonomy" id="666"/>
    <lineage>
        <taxon>Bacteria</taxon>
        <taxon>Pseudomonadati</taxon>
        <taxon>Pseudomonadota</taxon>
        <taxon>Gammaproteobacteria</taxon>
        <taxon>Vibrionales</taxon>
        <taxon>Vibrionaceae</taxon>
        <taxon>Vibrio</taxon>
    </lineage>
</organism>
<gene>
    <name evidence="1" type="ORF">KIN13_03155</name>
</gene>
<feature type="non-terminal residue" evidence="1">
    <location>
        <position position="1"/>
    </location>
</feature>
<dbReference type="EMBL" id="JAHBND010000095">
    <property type="protein sequence ID" value="MBS7672449.1"/>
    <property type="molecule type" value="Genomic_DNA"/>
</dbReference>
<evidence type="ECO:0000313" key="1">
    <source>
        <dbReference type="EMBL" id="MBS7672449.1"/>
    </source>
</evidence>
<comment type="caution">
    <text evidence="1">The sequence shown here is derived from an EMBL/GenBank/DDBJ whole genome shotgun (WGS) entry which is preliminary data.</text>
</comment>
<dbReference type="Proteomes" id="UP001196338">
    <property type="component" value="Unassembled WGS sequence"/>
</dbReference>
<reference evidence="1" key="1">
    <citation type="submission" date="2021-05" db="EMBL/GenBank/DDBJ databases">
        <authorList>
            <person name="Stine C."/>
        </authorList>
    </citation>
    <scope>NUCLEOTIDE SEQUENCE</scope>
    <source>
        <strain evidence="1">TDS0091212</strain>
    </source>
</reference>
<protein>
    <submittedName>
        <fullName evidence="1">Uncharacterized protein</fullName>
    </submittedName>
</protein>
<accession>A0AAW4KPL8</accession>
<name>A0AAW4KPL8_VIBCL</name>